<dbReference type="Proteomes" id="UP001162483">
    <property type="component" value="Unassembled WGS sequence"/>
</dbReference>
<feature type="compositionally biased region" description="Basic and acidic residues" evidence="1">
    <location>
        <begin position="48"/>
        <end position="63"/>
    </location>
</feature>
<accession>A0ABN9HGG1</accession>
<comment type="caution">
    <text evidence="2">The sequence shown here is derived from an EMBL/GenBank/DDBJ whole genome shotgun (WGS) entry which is preliminary data.</text>
</comment>
<organism evidence="2 3">
    <name type="scientific">Staurois parvus</name>
    <dbReference type="NCBI Taxonomy" id="386267"/>
    <lineage>
        <taxon>Eukaryota</taxon>
        <taxon>Metazoa</taxon>
        <taxon>Chordata</taxon>
        <taxon>Craniata</taxon>
        <taxon>Vertebrata</taxon>
        <taxon>Euteleostomi</taxon>
        <taxon>Amphibia</taxon>
        <taxon>Batrachia</taxon>
        <taxon>Anura</taxon>
        <taxon>Neobatrachia</taxon>
        <taxon>Ranoidea</taxon>
        <taxon>Ranidae</taxon>
        <taxon>Staurois</taxon>
    </lineage>
</organism>
<feature type="compositionally biased region" description="Basic and acidic residues" evidence="1">
    <location>
        <begin position="18"/>
        <end position="32"/>
    </location>
</feature>
<name>A0ABN9HGG1_9NEOB</name>
<sequence length="86" mass="9744">MSCFVIFKFPASSVPVRSDARRGQNPEDRCWHAPEGITGDTAGGTSREQQDKVSDRGIPEQRRMVSPSVARGYRLCYTWEYRQGGY</sequence>
<gene>
    <name evidence="2" type="ORF">SPARVUS_LOCUS15871109</name>
</gene>
<dbReference type="EMBL" id="CATNWA010020726">
    <property type="protein sequence ID" value="CAI9619657.1"/>
    <property type="molecule type" value="Genomic_DNA"/>
</dbReference>
<evidence type="ECO:0000313" key="2">
    <source>
        <dbReference type="EMBL" id="CAI9619657.1"/>
    </source>
</evidence>
<reference evidence="2" key="1">
    <citation type="submission" date="2023-05" db="EMBL/GenBank/DDBJ databases">
        <authorList>
            <person name="Stuckert A."/>
        </authorList>
    </citation>
    <scope>NUCLEOTIDE SEQUENCE</scope>
</reference>
<protein>
    <submittedName>
        <fullName evidence="2">Uncharacterized protein</fullName>
    </submittedName>
</protein>
<proteinExistence type="predicted"/>
<feature type="region of interest" description="Disordered" evidence="1">
    <location>
        <begin position="16"/>
        <end position="64"/>
    </location>
</feature>
<evidence type="ECO:0000313" key="3">
    <source>
        <dbReference type="Proteomes" id="UP001162483"/>
    </source>
</evidence>
<evidence type="ECO:0000256" key="1">
    <source>
        <dbReference type="SAM" id="MobiDB-lite"/>
    </source>
</evidence>
<feature type="non-terminal residue" evidence="2">
    <location>
        <position position="86"/>
    </location>
</feature>
<keyword evidence="3" id="KW-1185">Reference proteome</keyword>